<dbReference type="InterPro" id="IPR029071">
    <property type="entry name" value="Ubiquitin-like_domsf"/>
</dbReference>
<name>A0A812UEU7_SYMPI</name>
<dbReference type="SMART" id="SM00248">
    <property type="entry name" value="ANK"/>
    <property type="match status" value="5"/>
</dbReference>
<dbReference type="Proteomes" id="UP000649617">
    <property type="component" value="Unassembled WGS sequence"/>
</dbReference>
<reference evidence="5" key="1">
    <citation type="submission" date="2021-02" db="EMBL/GenBank/DDBJ databases">
        <authorList>
            <person name="Dougan E. K."/>
            <person name="Rhodes N."/>
            <person name="Thang M."/>
            <person name="Chan C."/>
        </authorList>
    </citation>
    <scope>NUCLEOTIDE SEQUENCE</scope>
</reference>
<keyword evidence="2 3" id="KW-0040">ANK repeat</keyword>
<keyword evidence="6" id="KW-1185">Reference proteome</keyword>
<dbReference type="EMBL" id="CAJNIZ010037891">
    <property type="protein sequence ID" value="CAE7573808.1"/>
    <property type="molecule type" value="Genomic_DNA"/>
</dbReference>
<dbReference type="OrthoDB" id="4772757at2759"/>
<evidence type="ECO:0000256" key="1">
    <source>
        <dbReference type="ARBA" id="ARBA00022737"/>
    </source>
</evidence>
<accession>A0A812UEU7</accession>
<evidence type="ECO:0000313" key="5">
    <source>
        <dbReference type="EMBL" id="CAE7573808.1"/>
    </source>
</evidence>
<dbReference type="SUPFAM" id="SSF48403">
    <property type="entry name" value="Ankyrin repeat"/>
    <property type="match status" value="1"/>
</dbReference>
<dbReference type="PANTHER" id="PTHR24173:SF74">
    <property type="entry name" value="ANKYRIN REPEAT DOMAIN-CONTAINING PROTEIN 16"/>
    <property type="match status" value="1"/>
</dbReference>
<dbReference type="InterPro" id="IPR002110">
    <property type="entry name" value="Ankyrin_rpt"/>
</dbReference>
<sequence length="287" mass="30934">MLHVLHAVSGAELADIRVEQQTYVRTVKAHLCEQYGFPLSLQQLLHDGSVLEDGVDLGMLAMPMEAHLVLLPVSAKVLSVASELELAAEQGHVQQIRWLFETDAFKDLAPHHVERPFVIASQRGHVEVLQLFISAGATRQVDCAIQEASAAGHVEVVRLLVEAGADIGLDEDGYSFSLIIAAEAGHVEIVSLLLEARADVSFMDHLGGHAIADASEKGHARVVHLLLDAGADRDAALEAAAAHGQAEIVRLLLQRGILGDEFRDQRQKASELALKKGHLEIVELLAG</sequence>
<evidence type="ECO:0000256" key="3">
    <source>
        <dbReference type="PROSITE-ProRule" id="PRU00023"/>
    </source>
</evidence>
<comment type="caution">
    <text evidence="5">The sequence shown here is derived from an EMBL/GenBank/DDBJ whole genome shotgun (WGS) entry which is preliminary data.</text>
</comment>
<dbReference type="Gene3D" id="3.10.20.90">
    <property type="entry name" value="Phosphatidylinositol 3-kinase Catalytic Subunit, Chain A, domain 1"/>
    <property type="match status" value="1"/>
</dbReference>
<feature type="domain" description="Ubiquitin-like" evidence="4">
    <location>
        <begin position="1"/>
        <end position="62"/>
    </location>
</feature>
<evidence type="ECO:0000256" key="2">
    <source>
        <dbReference type="ARBA" id="ARBA00023043"/>
    </source>
</evidence>
<dbReference type="InterPro" id="IPR000626">
    <property type="entry name" value="Ubiquitin-like_dom"/>
</dbReference>
<dbReference type="PROSITE" id="PS50297">
    <property type="entry name" value="ANK_REP_REGION"/>
    <property type="match status" value="1"/>
</dbReference>
<protein>
    <recommendedName>
        <fullName evidence="4">Ubiquitin-like domain-containing protein</fullName>
    </recommendedName>
</protein>
<proteinExistence type="predicted"/>
<dbReference type="PROSITE" id="PS50053">
    <property type="entry name" value="UBIQUITIN_2"/>
    <property type="match status" value="1"/>
</dbReference>
<evidence type="ECO:0000259" key="4">
    <source>
        <dbReference type="PROSITE" id="PS50053"/>
    </source>
</evidence>
<dbReference type="InterPro" id="IPR036770">
    <property type="entry name" value="Ankyrin_rpt-contain_sf"/>
</dbReference>
<dbReference type="Gene3D" id="1.25.40.20">
    <property type="entry name" value="Ankyrin repeat-containing domain"/>
    <property type="match status" value="2"/>
</dbReference>
<dbReference type="PANTHER" id="PTHR24173">
    <property type="entry name" value="ANKYRIN REPEAT CONTAINING"/>
    <property type="match status" value="1"/>
</dbReference>
<gene>
    <name evidence="5" type="ORF">SPIL2461_LOCUS15454</name>
</gene>
<dbReference type="AlphaFoldDB" id="A0A812UEU7"/>
<organism evidence="5 6">
    <name type="scientific">Symbiodinium pilosum</name>
    <name type="common">Dinoflagellate</name>
    <dbReference type="NCBI Taxonomy" id="2952"/>
    <lineage>
        <taxon>Eukaryota</taxon>
        <taxon>Sar</taxon>
        <taxon>Alveolata</taxon>
        <taxon>Dinophyceae</taxon>
        <taxon>Suessiales</taxon>
        <taxon>Symbiodiniaceae</taxon>
        <taxon>Symbiodinium</taxon>
    </lineage>
</organism>
<dbReference type="Pfam" id="PF12796">
    <property type="entry name" value="Ank_2"/>
    <property type="match status" value="2"/>
</dbReference>
<evidence type="ECO:0000313" key="6">
    <source>
        <dbReference type="Proteomes" id="UP000649617"/>
    </source>
</evidence>
<feature type="repeat" description="ANK" evidence="3">
    <location>
        <begin position="178"/>
        <end position="205"/>
    </location>
</feature>
<dbReference type="Pfam" id="PF00023">
    <property type="entry name" value="Ank"/>
    <property type="match status" value="1"/>
</dbReference>
<dbReference type="PROSITE" id="PS50088">
    <property type="entry name" value="ANK_REPEAT"/>
    <property type="match status" value="2"/>
</dbReference>
<feature type="repeat" description="ANK" evidence="3">
    <location>
        <begin position="140"/>
        <end position="172"/>
    </location>
</feature>
<dbReference type="SUPFAM" id="SSF54236">
    <property type="entry name" value="Ubiquitin-like"/>
    <property type="match status" value="1"/>
</dbReference>
<dbReference type="Pfam" id="PF00240">
    <property type="entry name" value="ubiquitin"/>
    <property type="match status" value="1"/>
</dbReference>
<keyword evidence="1" id="KW-0677">Repeat</keyword>